<comment type="caution">
    <text evidence="1">The sequence shown here is derived from an EMBL/GenBank/DDBJ whole genome shotgun (WGS) entry which is preliminary data.</text>
</comment>
<protein>
    <submittedName>
        <fullName evidence="1">Uncharacterized protein</fullName>
    </submittedName>
</protein>
<gene>
    <name evidence="1" type="ORF">NCS57_01446200</name>
</gene>
<accession>A0ACC0QB04</accession>
<proteinExistence type="predicted"/>
<keyword evidence="2" id="KW-1185">Reference proteome</keyword>
<evidence type="ECO:0000313" key="1">
    <source>
        <dbReference type="EMBL" id="KAI8649101.1"/>
    </source>
</evidence>
<reference evidence="1" key="1">
    <citation type="submission" date="2022-06" db="EMBL/GenBank/DDBJ databases">
        <title>Fusarium solani species complex genomes reveal bases of compartmentalisation and animal pathogenesis.</title>
        <authorList>
            <person name="Tsai I.J."/>
        </authorList>
    </citation>
    <scope>NUCLEOTIDE SEQUENCE</scope>
    <source>
        <strain evidence="1">Fu6.1</strain>
    </source>
</reference>
<evidence type="ECO:0000313" key="2">
    <source>
        <dbReference type="Proteomes" id="UP001065298"/>
    </source>
</evidence>
<dbReference type="Proteomes" id="UP001065298">
    <property type="component" value="Chromosome 13"/>
</dbReference>
<organism evidence="1 2">
    <name type="scientific">Fusarium keratoplasticum</name>
    <dbReference type="NCBI Taxonomy" id="1328300"/>
    <lineage>
        <taxon>Eukaryota</taxon>
        <taxon>Fungi</taxon>
        <taxon>Dikarya</taxon>
        <taxon>Ascomycota</taxon>
        <taxon>Pezizomycotina</taxon>
        <taxon>Sordariomycetes</taxon>
        <taxon>Hypocreomycetidae</taxon>
        <taxon>Hypocreales</taxon>
        <taxon>Nectriaceae</taxon>
        <taxon>Fusarium</taxon>
        <taxon>Fusarium solani species complex</taxon>
    </lineage>
</organism>
<dbReference type="EMBL" id="CM046515">
    <property type="protein sequence ID" value="KAI8649101.1"/>
    <property type="molecule type" value="Genomic_DNA"/>
</dbReference>
<sequence length="89" mass="10026">MPLEVHPITEESDFSEMVRILNAAFGSERSTGMAALTFISQENTEDVKICISQHINAWGTEPDTHYIKVIDTEDEAILFPSSPIHRPRL</sequence>
<name>A0ACC0QB04_9HYPO</name>